<comment type="caution">
    <text evidence="1">The sequence shown here is derived from an EMBL/GenBank/DDBJ whole genome shotgun (WGS) entry which is preliminary data.</text>
</comment>
<dbReference type="InterPro" id="IPR036273">
    <property type="entry name" value="CRAL/TRIO_N_dom_sf"/>
</dbReference>
<proteinExistence type="predicted"/>
<gene>
    <name evidence="1" type="ORF">NPIL_443771</name>
</gene>
<dbReference type="Proteomes" id="UP000887013">
    <property type="component" value="Unassembled WGS sequence"/>
</dbReference>
<dbReference type="Gene3D" id="1.10.8.20">
    <property type="entry name" value="N-terminal domain of phosphatidylinositol transfer protein sec14p"/>
    <property type="match status" value="1"/>
</dbReference>
<dbReference type="OrthoDB" id="6431874at2759"/>
<name>A0A8X6PQB9_NEPPI</name>
<dbReference type="PANTHER" id="PTHR10174">
    <property type="entry name" value="ALPHA-TOCOPHEROL TRANSFER PROTEIN-RELATED"/>
    <property type="match status" value="1"/>
</dbReference>
<dbReference type="EMBL" id="BMAW01119174">
    <property type="protein sequence ID" value="GFT83319.1"/>
    <property type="molecule type" value="Genomic_DNA"/>
</dbReference>
<dbReference type="AlphaFoldDB" id="A0A8X6PQB9"/>
<sequence length="123" mass="15101">MKHLPDFVLEKLKEELKEKPEKKQKSILELRKMLDDEQLNGIDIHEDFLTRYLRHSKYDIQRAFYQIRNTFLLRKKYSTLFDGIPDENFLTKIHLSLFFFFQKDAQKDARLYFFNTINSHYFS</sequence>
<evidence type="ECO:0000313" key="2">
    <source>
        <dbReference type="Proteomes" id="UP000887013"/>
    </source>
</evidence>
<evidence type="ECO:0000313" key="1">
    <source>
        <dbReference type="EMBL" id="GFT83319.1"/>
    </source>
</evidence>
<dbReference type="GO" id="GO:0016020">
    <property type="term" value="C:membrane"/>
    <property type="evidence" value="ECO:0007669"/>
    <property type="project" value="TreeGrafter"/>
</dbReference>
<dbReference type="GO" id="GO:1902936">
    <property type="term" value="F:phosphatidylinositol bisphosphate binding"/>
    <property type="evidence" value="ECO:0007669"/>
    <property type="project" value="TreeGrafter"/>
</dbReference>
<accession>A0A8X6PQB9</accession>
<reference evidence="1" key="1">
    <citation type="submission" date="2020-08" db="EMBL/GenBank/DDBJ databases">
        <title>Multicomponent nature underlies the extraordinary mechanical properties of spider dragline silk.</title>
        <authorList>
            <person name="Kono N."/>
            <person name="Nakamura H."/>
            <person name="Mori M."/>
            <person name="Yoshida Y."/>
            <person name="Ohtoshi R."/>
            <person name="Malay A.D."/>
            <person name="Moran D.A.P."/>
            <person name="Tomita M."/>
            <person name="Numata K."/>
            <person name="Arakawa K."/>
        </authorList>
    </citation>
    <scope>NUCLEOTIDE SEQUENCE</scope>
</reference>
<organism evidence="1 2">
    <name type="scientific">Nephila pilipes</name>
    <name type="common">Giant wood spider</name>
    <name type="synonym">Nephila maculata</name>
    <dbReference type="NCBI Taxonomy" id="299642"/>
    <lineage>
        <taxon>Eukaryota</taxon>
        <taxon>Metazoa</taxon>
        <taxon>Ecdysozoa</taxon>
        <taxon>Arthropoda</taxon>
        <taxon>Chelicerata</taxon>
        <taxon>Arachnida</taxon>
        <taxon>Araneae</taxon>
        <taxon>Araneomorphae</taxon>
        <taxon>Entelegynae</taxon>
        <taxon>Araneoidea</taxon>
        <taxon>Nephilidae</taxon>
        <taxon>Nephila</taxon>
    </lineage>
</organism>
<dbReference type="SUPFAM" id="SSF46938">
    <property type="entry name" value="CRAL/TRIO N-terminal domain"/>
    <property type="match status" value="1"/>
</dbReference>
<protein>
    <submittedName>
        <fullName evidence="1">Uncharacterized protein</fullName>
    </submittedName>
</protein>
<dbReference type="PANTHER" id="PTHR10174:SF208">
    <property type="entry name" value="CRAL-TRIO DOMAIN-CONTAINING PROTEIN DDB_G0278031"/>
    <property type="match status" value="1"/>
</dbReference>
<keyword evidence="2" id="KW-1185">Reference proteome</keyword>